<keyword evidence="3" id="KW-1185">Reference proteome</keyword>
<gene>
    <name evidence="2" type="ORF">CPELLU_LOCUS17386</name>
</gene>
<feature type="chain" id="PRO_5040119156" evidence="1">
    <location>
        <begin position="22"/>
        <end position="119"/>
    </location>
</feature>
<dbReference type="Proteomes" id="UP000789759">
    <property type="component" value="Unassembled WGS sequence"/>
</dbReference>
<feature type="signal peptide" evidence="1">
    <location>
        <begin position="1"/>
        <end position="21"/>
    </location>
</feature>
<comment type="caution">
    <text evidence="2">The sequence shown here is derived from an EMBL/GenBank/DDBJ whole genome shotgun (WGS) entry which is preliminary data.</text>
</comment>
<dbReference type="EMBL" id="CAJVQA010029353">
    <property type="protein sequence ID" value="CAG8796710.1"/>
    <property type="molecule type" value="Genomic_DNA"/>
</dbReference>
<evidence type="ECO:0000256" key="1">
    <source>
        <dbReference type="SAM" id="SignalP"/>
    </source>
</evidence>
<proteinExistence type="predicted"/>
<feature type="non-terminal residue" evidence="2">
    <location>
        <position position="119"/>
    </location>
</feature>
<organism evidence="2 3">
    <name type="scientific">Cetraspora pellucida</name>
    <dbReference type="NCBI Taxonomy" id="1433469"/>
    <lineage>
        <taxon>Eukaryota</taxon>
        <taxon>Fungi</taxon>
        <taxon>Fungi incertae sedis</taxon>
        <taxon>Mucoromycota</taxon>
        <taxon>Glomeromycotina</taxon>
        <taxon>Glomeromycetes</taxon>
        <taxon>Diversisporales</taxon>
        <taxon>Gigasporaceae</taxon>
        <taxon>Cetraspora</taxon>
    </lineage>
</organism>
<name>A0A9N9JWE0_9GLOM</name>
<dbReference type="AlphaFoldDB" id="A0A9N9JWE0"/>
<reference evidence="2" key="1">
    <citation type="submission" date="2021-06" db="EMBL/GenBank/DDBJ databases">
        <authorList>
            <person name="Kallberg Y."/>
            <person name="Tangrot J."/>
            <person name="Rosling A."/>
        </authorList>
    </citation>
    <scope>NUCLEOTIDE SEQUENCE</scope>
    <source>
        <strain evidence="2">FL966</strain>
    </source>
</reference>
<sequence length="119" mass="13771">MKTFGIIFIFLLAILTYTASADLVDVYSPAEGSTIYKPFKAKVAWEFDELLLDSEVLIIIWGYLCKPGVICYPYYQNFWNTTTTLYAKKAYIPTFDLPIQYYTYIAEVCVDSLEECYES</sequence>
<protein>
    <submittedName>
        <fullName evidence="2">12040_t:CDS:1</fullName>
    </submittedName>
</protein>
<evidence type="ECO:0000313" key="3">
    <source>
        <dbReference type="Proteomes" id="UP000789759"/>
    </source>
</evidence>
<accession>A0A9N9JWE0</accession>
<evidence type="ECO:0000313" key="2">
    <source>
        <dbReference type="EMBL" id="CAG8796710.1"/>
    </source>
</evidence>
<keyword evidence="1" id="KW-0732">Signal</keyword>